<dbReference type="PATRIC" id="fig|1335616.4.peg.1725"/>
<reference evidence="6 7" key="1">
    <citation type="submission" date="2013-08" db="EMBL/GenBank/DDBJ databases">
        <title>Lactobacillus wasatchii sp. WDC04, a late gas producing bacteria isolated from aged chedder cheese.</title>
        <authorList>
            <person name="Oberg C.J."/>
            <person name="Culumber M."/>
            <person name="McMahon D.J."/>
            <person name="Broadbent J.R."/>
            <person name="Oberg T.S."/>
            <person name="Ortaki F."/>
        </authorList>
    </citation>
    <scope>NUCLEOTIDE SEQUENCE [LARGE SCALE GENOMIC DNA]</scope>
    <source>
        <strain evidence="6 7">WDC04</strain>
    </source>
</reference>
<feature type="transmembrane region" description="Helical" evidence="5">
    <location>
        <begin position="88"/>
        <end position="109"/>
    </location>
</feature>
<dbReference type="InterPro" id="IPR010899">
    <property type="entry name" value="UPF0344"/>
</dbReference>
<feature type="transmembrane region" description="Helical" evidence="5">
    <location>
        <begin position="63"/>
        <end position="81"/>
    </location>
</feature>
<evidence type="ECO:0000256" key="4">
    <source>
        <dbReference type="ARBA" id="ARBA00023136"/>
    </source>
</evidence>
<evidence type="ECO:0000313" key="7">
    <source>
        <dbReference type="Proteomes" id="UP000032279"/>
    </source>
</evidence>
<feature type="transmembrane region" description="Helical" evidence="5">
    <location>
        <begin position="38"/>
        <end position="57"/>
    </location>
</feature>
<protein>
    <recommendedName>
        <fullName evidence="8">DUF1516 family protein</fullName>
    </recommendedName>
</protein>
<evidence type="ECO:0000256" key="1">
    <source>
        <dbReference type="ARBA" id="ARBA00022475"/>
    </source>
</evidence>
<proteinExistence type="predicted"/>
<evidence type="ECO:0000256" key="5">
    <source>
        <dbReference type="SAM" id="Phobius"/>
    </source>
</evidence>
<feature type="transmembrane region" description="Helical" evidence="5">
    <location>
        <begin position="6"/>
        <end position="26"/>
    </location>
</feature>
<comment type="caution">
    <text evidence="6">The sequence shown here is derived from an EMBL/GenBank/DDBJ whole genome shotgun (WGS) entry which is preliminary data.</text>
</comment>
<dbReference type="OrthoDB" id="2313807at2"/>
<dbReference type="AlphaFoldDB" id="A0A0D1A4T0"/>
<dbReference type="EMBL" id="AWTT01000054">
    <property type="protein sequence ID" value="KIS02712.1"/>
    <property type="molecule type" value="Genomic_DNA"/>
</dbReference>
<keyword evidence="1" id="KW-1003">Cell membrane</keyword>
<keyword evidence="7" id="KW-1185">Reference proteome</keyword>
<evidence type="ECO:0000313" key="6">
    <source>
        <dbReference type="EMBL" id="KIS02712.1"/>
    </source>
</evidence>
<organism evidence="6 7">
    <name type="scientific">Paucilactobacillus wasatchensis</name>
    <dbReference type="NCBI Taxonomy" id="1335616"/>
    <lineage>
        <taxon>Bacteria</taxon>
        <taxon>Bacillati</taxon>
        <taxon>Bacillota</taxon>
        <taxon>Bacilli</taxon>
        <taxon>Lactobacillales</taxon>
        <taxon>Lactobacillaceae</taxon>
        <taxon>Paucilactobacillus</taxon>
    </lineage>
</organism>
<dbReference type="RefSeq" id="WP_044011406.1">
    <property type="nucleotide sequence ID" value="NZ_AWTT01000054.1"/>
</dbReference>
<keyword evidence="3 5" id="KW-1133">Transmembrane helix</keyword>
<sequence>MWTIVHLSAAIVLIGTVVTGLTATSQKRVKKWMIISRLLYLILLVTGGVILYFIFPITPITALIKFISAIGLVILIEISFAKKQEQRITIGLSALLSLFFILTITCSYYL</sequence>
<keyword evidence="4 5" id="KW-0472">Membrane</keyword>
<evidence type="ECO:0000256" key="3">
    <source>
        <dbReference type="ARBA" id="ARBA00022989"/>
    </source>
</evidence>
<evidence type="ECO:0000256" key="2">
    <source>
        <dbReference type="ARBA" id="ARBA00022692"/>
    </source>
</evidence>
<evidence type="ECO:0008006" key="8">
    <source>
        <dbReference type="Google" id="ProtNLM"/>
    </source>
</evidence>
<keyword evidence="2 5" id="KW-0812">Transmembrane</keyword>
<dbReference type="Proteomes" id="UP000032279">
    <property type="component" value="Unassembled WGS sequence"/>
</dbReference>
<name>A0A0D1A4T0_9LACO</name>
<accession>A0A0D1A4T0</accession>
<dbReference type="Pfam" id="PF07457">
    <property type="entry name" value="DUF1516"/>
    <property type="match status" value="1"/>
</dbReference>
<gene>
    <name evidence="6" type="ORF">WDC_1716</name>
</gene>
<dbReference type="STRING" id="1335616.WDC_1716"/>